<evidence type="ECO:0000313" key="1">
    <source>
        <dbReference type="EMBL" id="KAK2702172.1"/>
    </source>
</evidence>
<accession>A0AA88HB39</accession>
<evidence type="ECO:0000313" key="2">
    <source>
        <dbReference type="Proteomes" id="UP001187531"/>
    </source>
</evidence>
<reference evidence="1" key="1">
    <citation type="submission" date="2023-07" db="EMBL/GenBank/DDBJ databases">
        <title>Chromosome-level genome assembly of Artemia franciscana.</title>
        <authorList>
            <person name="Jo E."/>
        </authorList>
    </citation>
    <scope>NUCLEOTIDE SEQUENCE</scope>
    <source>
        <tissue evidence="1">Whole body</tissue>
    </source>
</reference>
<dbReference type="EMBL" id="JAVRJZ010000714">
    <property type="protein sequence ID" value="KAK2702172.1"/>
    <property type="molecule type" value="Genomic_DNA"/>
</dbReference>
<dbReference type="AlphaFoldDB" id="A0AA88HB39"/>
<protein>
    <submittedName>
        <fullName evidence="1">Uncharacterized protein</fullName>
    </submittedName>
</protein>
<gene>
    <name evidence="1" type="ORF">QYM36_019215</name>
</gene>
<dbReference type="Proteomes" id="UP001187531">
    <property type="component" value="Unassembled WGS sequence"/>
</dbReference>
<name>A0AA88HB39_ARTSF</name>
<sequence length="106" mass="12299">MRKRISTSQSTILNVFEEMGSDLSDLDEEDIINQKNIRPPARKANVNERQRTWKKVVAQTHQLDLKSPEANLEEIGRESTPMDFFLTCWSNELLELLAFQSNLYSV</sequence>
<proteinExistence type="predicted"/>
<keyword evidence="2" id="KW-1185">Reference proteome</keyword>
<comment type="caution">
    <text evidence="1">The sequence shown here is derived from an EMBL/GenBank/DDBJ whole genome shotgun (WGS) entry which is preliminary data.</text>
</comment>
<organism evidence="1 2">
    <name type="scientific">Artemia franciscana</name>
    <name type="common">Brine shrimp</name>
    <name type="synonym">Artemia sanfranciscana</name>
    <dbReference type="NCBI Taxonomy" id="6661"/>
    <lineage>
        <taxon>Eukaryota</taxon>
        <taxon>Metazoa</taxon>
        <taxon>Ecdysozoa</taxon>
        <taxon>Arthropoda</taxon>
        <taxon>Crustacea</taxon>
        <taxon>Branchiopoda</taxon>
        <taxon>Anostraca</taxon>
        <taxon>Artemiidae</taxon>
        <taxon>Artemia</taxon>
    </lineage>
</organism>